<keyword evidence="2" id="KW-1185">Reference proteome</keyword>
<name>A0AAD5Y8X8_9APHY</name>
<dbReference type="Proteomes" id="UP001212997">
    <property type="component" value="Unassembled WGS sequence"/>
</dbReference>
<dbReference type="EMBL" id="JANAWD010000657">
    <property type="protein sequence ID" value="KAJ3476880.1"/>
    <property type="molecule type" value="Genomic_DNA"/>
</dbReference>
<evidence type="ECO:0000313" key="2">
    <source>
        <dbReference type="Proteomes" id="UP001212997"/>
    </source>
</evidence>
<reference evidence="1" key="1">
    <citation type="submission" date="2022-07" db="EMBL/GenBank/DDBJ databases">
        <title>Genome Sequence of Physisporinus lineatus.</title>
        <authorList>
            <person name="Buettner E."/>
        </authorList>
    </citation>
    <scope>NUCLEOTIDE SEQUENCE</scope>
    <source>
        <strain evidence="1">VT162</strain>
    </source>
</reference>
<evidence type="ECO:0000313" key="1">
    <source>
        <dbReference type="EMBL" id="KAJ3476880.1"/>
    </source>
</evidence>
<accession>A0AAD5Y8X8</accession>
<protein>
    <submittedName>
        <fullName evidence="1">Uncharacterized protein</fullName>
    </submittedName>
</protein>
<gene>
    <name evidence="1" type="ORF">NLI96_g10851</name>
</gene>
<dbReference type="SUPFAM" id="SSF52047">
    <property type="entry name" value="RNI-like"/>
    <property type="match status" value="1"/>
</dbReference>
<sequence length="327" mass="37154">MLLMAHKTPKVRHLLLKDRDTLPMPIDFSAKETRGMDAIRALFSYDDLSNEDRDVLIKSICTCGLYNKYVEECNRVMGVIPFAFQHVLSVLSPHLESLTCAASPSFCPTWLPISFSNITFPSLIDLTLYGCRLEDQVGALIHRKPIAPRAGTDSPSQPFPNVKFLHLAFTYEDTGYFANLVPHITHLRITGPLNADRGFLEDLSSLIATPRSSSADQSPSERANFRGLKHVSLLPCKDYFWAEDESASFPKYLADLVEADERGMVDIIEPSVKALGSRGSEYVERLYGFREVDEDWEDDCDRLYPEIRPQWYTPKKHSDIKTLRQFN</sequence>
<dbReference type="AlphaFoldDB" id="A0AAD5Y8X8"/>
<proteinExistence type="predicted"/>
<organism evidence="1 2">
    <name type="scientific">Meripilus lineatus</name>
    <dbReference type="NCBI Taxonomy" id="2056292"/>
    <lineage>
        <taxon>Eukaryota</taxon>
        <taxon>Fungi</taxon>
        <taxon>Dikarya</taxon>
        <taxon>Basidiomycota</taxon>
        <taxon>Agaricomycotina</taxon>
        <taxon>Agaricomycetes</taxon>
        <taxon>Polyporales</taxon>
        <taxon>Meripilaceae</taxon>
        <taxon>Meripilus</taxon>
    </lineage>
</organism>
<comment type="caution">
    <text evidence="1">The sequence shown here is derived from an EMBL/GenBank/DDBJ whole genome shotgun (WGS) entry which is preliminary data.</text>
</comment>